<feature type="disulfide bond" evidence="2">
    <location>
        <begin position="10"/>
        <end position="20"/>
    </location>
</feature>
<keyword evidence="2" id="KW-0245">EGF-like domain</keyword>
<dbReference type="AlphaFoldDB" id="A0A7S3X7S5"/>
<sequence>MPSQMDLSHCSSSCHGHGICVGWKLEPRFPAFCVCKVGWQGDDCRLRMPNPFHWREEAAQYEKWKSKYGVACGPTHSAVSCSECGAAADMCGGGGDCVWQDGACIESQTPIGRSESEGREMNRLAHIQRGILKKMKDEQRARGLHGGAGDKYHV</sequence>
<evidence type="ECO:0000259" key="3">
    <source>
        <dbReference type="PROSITE" id="PS50026"/>
    </source>
</evidence>
<proteinExistence type="predicted"/>
<feature type="domain" description="EGF-like" evidence="3">
    <location>
        <begin position="6"/>
        <end position="45"/>
    </location>
</feature>
<dbReference type="PROSITE" id="PS50026">
    <property type="entry name" value="EGF_3"/>
    <property type="match status" value="1"/>
</dbReference>
<accession>A0A7S3X7S5</accession>
<comment type="caution">
    <text evidence="2">Lacks conserved residue(s) required for the propagation of feature annotation.</text>
</comment>
<dbReference type="InterPro" id="IPR013111">
    <property type="entry name" value="EGF_extracell"/>
</dbReference>
<dbReference type="EMBL" id="HBIQ01099869">
    <property type="protein sequence ID" value="CAE0597618.1"/>
    <property type="molecule type" value="Transcribed_RNA"/>
</dbReference>
<organism evidence="4">
    <name type="scientific">Strombidinopsis acuminata</name>
    <dbReference type="NCBI Taxonomy" id="141414"/>
    <lineage>
        <taxon>Eukaryota</taxon>
        <taxon>Sar</taxon>
        <taxon>Alveolata</taxon>
        <taxon>Ciliophora</taxon>
        <taxon>Intramacronucleata</taxon>
        <taxon>Spirotrichea</taxon>
        <taxon>Choreotrichia</taxon>
        <taxon>Choreotrichida</taxon>
        <taxon>Strombidinopsidae</taxon>
        <taxon>Strombidinopsis</taxon>
    </lineage>
</organism>
<dbReference type="Pfam" id="PF07974">
    <property type="entry name" value="EGF_2"/>
    <property type="match status" value="1"/>
</dbReference>
<evidence type="ECO:0000256" key="2">
    <source>
        <dbReference type="PROSITE-ProRule" id="PRU00076"/>
    </source>
</evidence>
<dbReference type="SUPFAM" id="SSF57196">
    <property type="entry name" value="EGF/Laminin"/>
    <property type="match status" value="1"/>
</dbReference>
<dbReference type="Gene3D" id="2.10.25.10">
    <property type="entry name" value="Laminin"/>
    <property type="match status" value="1"/>
</dbReference>
<dbReference type="PROSITE" id="PS00022">
    <property type="entry name" value="EGF_1"/>
    <property type="match status" value="1"/>
</dbReference>
<protein>
    <recommendedName>
        <fullName evidence="3">EGF-like domain-containing protein</fullName>
    </recommendedName>
</protein>
<gene>
    <name evidence="4" type="ORF">SACU0126_LOCUS31793</name>
</gene>
<dbReference type="PROSITE" id="PS01186">
    <property type="entry name" value="EGF_2"/>
    <property type="match status" value="1"/>
</dbReference>
<dbReference type="InterPro" id="IPR000742">
    <property type="entry name" value="EGF"/>
</dbReference>
<evidence type="ECO:0000256" key="1">
    <source>
        <dbReference type="ARBA" id="ARBA00023157"/>
    </source>
</evidence>
<name>A0A7S3X7S5_9SPIT</name>
<feature type="disulfide bond" evidence="2">
    <location>
        <begin position="35"/>
        <end position="44"/>
    </location>
</feature>
<keyword evidence="1 2" id="KW-1015">Disulfide bond</keyword>
<evidence type="ECO:0000313" key="4">
    <source>
        <dbReference type="EMBL" id="CAE0597618.1"/>
    </source>
</evidence>
<reference evidence="4" key="1">
    <citation type="submission" date="2021-01" db="EMBL/GenBank/DDBJ databases">
        <authorList>
            <person name="Corre E."/>
            <person name="Pelletier E."/>
            <person name="Niang G."/>
            <person name="Scheremetjew M."/>
            <person name="Finn R."/>
            <person name="Kale V."/>
            <person name="Holt S."/>
            <person name="Cochrane G."/>
            <person name="Meng A."/>
            <person name="Brown T."/>
            <person name="Cohen L."/>
        </authorList>
    </citation>
    <scope>NUCLEOTIDE SEQUENCE</scope>
    <source>
        <strain evidence="4">SPMC142</strain>
    </source>
</reference>